<protein>
    <submittedName>
        <fullName evidence="1">Uncharacterized protein</fullName>
    </submittedName>
</protein>
<comment type="caution">
    <text evidence="1">The sequence shown here is derived from an EMBL/GenBank/DDBJ whole genome shotgun (WGS) entry which is preliminary data.</text>
</comment>
<sequence length="168" mass="19084">MQIDYQIQILANAIISFSDSYAKNKQGKENEQPESEPTQSLIDIVSTLQSLIDQIQYNNGCKSVIQIPKFLQSLSALVTFRLGSCLNKEIDRQRLEVRSSSRNCLSRIQVNGDEQIQTVLVDQGYGRVMSISYCTAGGKGEEQDLEILNGLIRIYYFLLELYEGRNNY</sequence>
<dbReference type="Proteomes" id="UP000324800">
    <property type="component" value="Unassembled WGS sequence"/>
</dbReference>
<feature type="non-terminal residue" evidence="1">
    <location>
        <position position="168"/>
    </location>
</feature>
<dbReference type="AlphaFoldDB" id="A0A5J4TKQ4"/>
<dbReference type="EMBL" id="SNRW01030379">
    <property type="protein sequence ID" value="KAA6358095.1"/>
    <property type="molecule type" value="Genomic_DNA"/>
</dbReference>
<reference evidence="1 2" key="1">
    <citation type="submission" date="2019-03" db="EMBL/GenBank/DDBJ databases">
        <title>Single cell metagenomics reveals metabolic interactions within the superorganism composed of flagellate Streblomastix strix and complex community of Bacteroidetes bacteria on its surface.</title>
        <authorList>
            <person name="Treitli S.C."/>
            <person name="Kolisko M."/>
            <person name="Husnik F."/>
            <person name="Keeling P."/>
            <person name="Hampl V."/>
        </authorList>
    </citation>
    <scope>NUCLEOTIDE SEQUENCE [LARGE SCALE GENOMIC DNA]</scope>
    <source>
        <strain evidence="1">ST1C</strain>
    </source>
</reference>
<gene>
    <name evidence="1" type="ORF">EZS28_046378</name>
</gene>
<accession>A0A5J4TKQ4</accession>
<name>A0A5J4TKQ4_9EUKA</name>
<evidence type="ECO:0000313" key="1">
    <source>
        <dbReference type="EMBL" id="KAA6358095.1"/>
    </source>
</evidence>
<organism evidence="1 2">
    <name type="scientific">Streblomastix strix</name>
    <dbReference type="NCBI Taxonomy" id="222440"/>
    <lineage>
        <taxon>Eukaryota</taxon>
        <taxon>Metamonada</taxon>
        <taxon>Preaxostyla</taxon>
        <taxon>Oxymonadida</taxon>
        <taxon>Streblomastigidae</taxon>
        <taxon>Streblomastix</taxon>
    </lineage>
</organism>
<proteinExistence type="predicted"/>
<evidence type="ECO:0000313" key="2">
    <source>
        <dbReference type="Proteomes" id="UP000324800"/>
    </source>
</evidence>